<feature type="transmembrane region" description="Helical" evidence="1">
    <location>
        <begin position="60"/>
        <end position="80"/>
    </location>
</feature>
<dbReference type="Gene3D" id="1.20.1250.20">
    <property type="entry name" value="MFS general substrate transporter like domains"/>
    <property type="match status" value="1"/>
</dbReference>
<dbReference type="GO" id="GO:0016020">
    <property type="term" value="C:membrane"/>
    <property type="evidence" value="ECO:0007669"/>
    <property type="project" value="TreeGrafter"/>
</dbReference>
<organism evidence="2 3">
    <name type="scientific">Panagrolaimus superbus</name>
    <dbReference type="NCBI Taxonomy" id="310955"/>
    <lineage>
        <taxon>Eukaryota</taxon>
        <taxon>Metazoa</taxon>
        <taxon>Ecdysozoa</taxon>
        <taxon>Nematoda</taxon>
        <taxon>Chromadorea</taxon>
        <taxon>Rhabditida</taxon>
        <taxon>Tylenchina</taxon>
        <taxon>Panagrolaimomorpha</taxon>
        <taxon>Panagrolaimoidea</taxon>
        <taxon>Panagrolaimidae</taxon>
        <taxon>Panagrolaimus</taxon>
    </lineage>
</organism>
<keyword evidence="2" id="KW-1185">Reference proteome</keyword>
<dbReference type="SUPFAM" id="SSF103473">
    <property type="entry name" value="MFS general substrate transporter"/>
    <property type="match status" value="1"/>
</dbReference>
<protein>
    <submittedName>
        <fullName evidence="3">MFS transporter</fullName>
    </submittedName>
</protein>
<feature type="transmembrane region" description="Helical" evidence="1">
    <location>
        <begin position="20"/>
        <end position="39"/>
    </location>
</feature>
<keyword evidence="1" id="KW-0472">Membrane</keyword>
<reference evidence="3" key="1">
    <citation type="submission" date="2022-11" db="UniProtKB">
        <authorList>
            <consortium name="WormBaseParasite"/>
        </authorList>
    </citation>
    <scope>IDENTIFICATION</scope>
</reference>
<dbReference type="WBParaSite" id="PSU_v2.g21404.t1">
    <property type="protein sequence ID" value="PSU_v2.g21404.t1"/>
    <property type="gene ID" value="PSU_v2.g21404"/>
</dbReference>
<evidence type="ECO:0000256" key="1">
    <source>
        <dbReference type="SAM" id="Phobius"/>
    </source>
</evidence>
<proteinExistence type="predicted"/>
<evidence type="ECO:0000313" key="2">
    <source>
        <dbReference type="Proteomes" id="UP000887577"/>
    </source>
</evidence>
<evidence type="ECO:0000313" key="3">
    <source>
        <dbReference type="WBParaSite" id="PSU_v2.g21404.t1"/>
    </source>
</evidence>
<keyword evidence="1" id="KW-1133">Transmembrane helix</keyword>
<name>A0A914YV70_9BILA</name>
<sequence>MFGIFLIMFSPIFIRKVLQHPYLAVGSFAALPTLLQFFVKLFSGQFSDKLAKPENFKVKLFNSIAFFGMALFFILLAILASYENQIMSVIFVIASATILGFNCGGFYKASTLVSRQYSHFVNAHLQFFASLALLLVPFIIYAIAPNNTASEWSIIFYIFAATLIITNIIFVALGSGEPAAFTGNLLPENDLVANNGEQMKPIIKDSSAPVQHHVVA</sequence>
<accession>A0A914YV70</accession>
<keyword evidence="1" id="KW-0812">Transmembrane</keyword>
<dbReference type="AlphaFoldDB" id="A0A914YV70"/>
<dbReference type="InterPro" id="IPR036259">
    <property type="entry name" value="MFS_trans_sf"/>
</dbReference>
<feature type="transmembrane region" description="Helical" evidence="1">
    <location>
        <begin position="154"/>
        <end position="173"/>
    </location>
</feature>
<feature type="transmembrane region" description="Helical" evidence="1">
    <location>
        <begin position="86"/>
        <end position="107"/>
    </location>
</feature>
<feature type="transmembrane region" description="Helical" evidence="1">
    <location>
        <begin position="119"/>
        <end position="142"/>
    </location>
</feature>
<dbReference type="PANTHER" id="PTHR45757">
    <property type="entry name" value="PROTEIN CBG23364-RELATED"/>
    <property type="match status" value="1"/>
</dbReference>
<dbReference type="Proteomes" id="UP000887577">
    <property type="component" value="Unplaced"/>
</dbReference>